<proteinExistence type="predicted"/>
<protein>
    <submittedName>
        <fullName evidence="2">Uncharacterized protein</fullName>
    </submittedName>
</protein>
<dbReference type="EMBL" id="CP012333">
    <property type="protein sequence ID" value="AKU97602.1"/>
    <property type="molecule type" value="Genomic_DNA"/>
</dbReference>
<keyword evidence="3" id="KW-1185">Reference proteome</keyword>
<reference evidence="2 3" key="1">
    <citation type="submission" date="2015-08" db="EMBL/GenBank/DDBJ databases">
        <authorList>
            <person name="Babu N.S."/>
            <person name="Beckwith C.J."/>
            <person name="Beseler K.G."/>
            <person name="Brison A."/>
            <person name="Carone J.V."/>
            <person name="Caskin T.P."/>
            <person name="Diamond M."/>
            <person name="Durham M.E."/>
            <person name="Foxe J.M."/>
            <person name="Go M."/>
            <person name="Henderson B.A."/>
            <person name="Jones I.B."/>
            <person name="McGettigan J.A."/>
            <person name="Micheletti S.J."/>
            <person name="Nasrallah M.E."/>
            <person name="Ortiz D."/>
            <person name="Piller C.R."/>
            <person name="Privatt S.R."/>
            <person name="Schneider S.L."/>
            <person name="Sharp S."/>
            <person name="Smith T.C."/>
            <person name="Stanton J.D."/>
            <person name="Ullery H.E."/>
            <person name="Wilson R.J."/>
            <person name="Serrano M.G."/>
            <person name="Buck G."/>
            <person name="Lee V."/>
            <person name="Wang Y."/>
            <person name="Carvalho R."/>
            <person name="Voegtly L."/>
            <person name="Shi R."/>
            <person name="Duckworth R."/>
            <person name="Johnson A."/>
            <person name="Loviza R."/>
            <person name="Walstead R."/>
            <person name="Shah Z."/>
            <person name="Kiflezghi M."/>
            <person name="Wade K."/>
            <person name="Ball S.L."/>
            <person name="Bradley K.W."/>
            <person name="Asai D.J."/>
            <person name="Bowman C.A."/>
            <person name="Russell D.A."/>
            <person name="Pope W.H."/>
            <person name="Jacobs-Sera D."/>
            <person name="Hendrix R.W."/>
            <person name="Hatfull G.F."/>
        </authorList>
    </citation>
    <scope>NUCLEOTIDE SEQUENCE [LARGE SCALE GENOMIC DNA]</scope>
    <source>
        <strain evidence="2 3">DSM 27648</strain>
    </source>
</reference>
<evidence type="ECO:0000313" key="3">
    <source>
        <dbReference type="Proteomes" id="UP000064967"/>
    </source>
</evidence>
<organism evidence="2 3">
    <name type="scientific">Labilithrix luteola</name>
    <dbReference type="NCBI Taxonomy" id="1391654"/>
    <lineage>
        <taxon>Bacteria</taxon>
        <taxon>Pseudomonadati</taxon>
        <taxon>Myxococcota</taxon>
        <taxon>Polyangia</taxon>
        <taxon>Polyangiales</taxon>
        <taxon>Labilitrichaceae</taxon>
        <taxon>Labilithrix</taxon>
    </lineage>
</organism>
<accession>A0A0K1PVQ0</accession>
<sequence length="62" mass="6773">MSDAIDAASAPTAQSSHATAWNNRSIRFRFWHRRLMRIAATRSARTTVDGEAPAPSMSGDVI</sequence>
<dbReference type="STRING" id="1391654.AKJ09_04266"/>
<evidence type="ECO:0000313" key="2">
    <source>
        <dbReference type="EMBL" id="AKU97602.1"/>
    </source>
</evidence>
<dbReference type="Proteomes" id="UP000064967">
    <property type="component" value="Chromosome"/>
</dbReference>
<gene>
    <name evidence="2" type="ORF">AKJ09_04266</name>
</gene>
<feature type="region of interest" description="Disordered" evidence="1">
    <location>
        <begin position="43"/>
        <end position="62"/>
    </location>
</feature>
<name>A0A0K1PVQ0_9BACT</name>
<dbReference type="KEGG" id="llu:AKJ09_04266"/>
<evidence type="ECO:0000256" key="1">
    <source>
        <dbReference type="SAM" id="MobiDB-lite"/>
    </source>
</evidence>
<dbReference type="AlphaFoldDB" id="A0A0K1PVQ0"/>